<proteinExistence type="predicted"/>
<evidence type="ECO:0000256" key="2">
    <source>
        <dbReference type="ARBA" id="ARBA00022630"/>
    </source>
</evidence>
<evidence type="ECO:0000313" key="9">
    <source>
        <dbReference type="Proteomes" id="UP000188551"/>
    </source>
</evidence>
<dbReference type="Proteomes" id="UP000188551">
    <property type="component" value="Unassembled WGS sequence"/>
</dbReference>
<comment type="cofactor">
    <cofactor evidence="1">
        <name>FAD</name>
        <dbReference type="ChEBI" id="CHEBI:57692"/>
    </cofactor>
</comment>
<dbReference type="Pfam" id="PF01494">
    <property type="entry name" value="FAD_binding_3"/>
    <property type="match status" value="2"/>
</dbReference>
<dbReference type="EMBL" id="ANMG01000010">
    <property type="protein sequence ID" value="EMD28654.1"/>
    <property type="molecule type" value="Genomic_DNA"/>
</dbReference>
<evidence type="ECO:0000313" key="6">
    <source>
        <dbReference type="EMBL" id="EMD28654.1"/>
    </source>
</evidence>
<dbReference type="AlphaFoldDB" id="M2P0U3"/>
<dbReference type="PANTHER" id="PTHR46496:SF1">
    <property type="entry name" value="ZEAXANTHIN EPOXIDASE, CHLOROPLASTIC"/>
    <property type="match status" value="1"/>
</dbReference>
<reference evidence="7 9" key="2">
    <citation type="submission" date="2017-02" db="EMBL/GenBank/DDBJ databases">
        <title>Amycolatopsis azurea DSM 43854 draft genome.</title>
        <authorList>
            <person name="Mayilraj S."/>
        </authorList>
    </citation>
    <scope>NUCLEOTIDE SEQUENCE [LARGE SCALE GENOMIC DNA]</scope>
    <source>
        <strain evidence="7 9">DSM 43854</strain>
    </source>
</reference>
<dbReference type="Gene3D" id="3.50.50.60">
    <property type="entry name" value="FAD/NAD(P)-binding domain"/>
    <property type="match status" value="1"/>
</dbReference>
<dbReference type="InterPro" id="IPR002938">
    <property type="entry name" value="FAD-bd"/>
</dbReference>
<sequence length="398" mass="43044">MVKLSAGLPVLVAGAGIGGLTVAAALARRGFPVQILERADAVRGASGSGLTIWTNGLDALDRIGLADRVIAAGMRLDRQQLWLAGGTRLNEVPVGEIGTEISRPGIGIRRRLLLRELQAGCAGIPIRYEAKVVEVGQDDTGVSVRLDDGDEVRGALLVGADGLRSRVRRAMLDDGDPHPEYHMIWRGISDSHANYPEHTSYMVFGRCGARSVSWPVGPDAVCWSVSRNGPPAGRADVPDGTKAALLEMLDGFPDPVTSIVSTTPDERIMRTDLFVRLRADRWVEGRVALLGDAAHAMPTTYGQGACQAIEDAVVLADALAGADSVETGLKDYERRRLGRVGWIRQRTLQLSRFQGWELPVMVTTRNGVVARIPPESQRQTWRTLLTFDDGTREPGHAR</sequence>
<evidence type="ECO:0000313" key="8">
    <source>
        <dbReference type="Proteomes" id="UP000014137"/>
    </source>
</evidence>
<comment type="caution">
    <text evidence="6">The sequence shown here is derived from an EMBL/GenBank/DDBJ whole genome shotgun (WGS) entry which is preliminary data.</text>
</comment>
<evidence type="ECO:0000313" key="7">
    <source>
        <dbReference type="EMBL" id="OOC08079.1"/>
    </source>
</evidence>
<keyword evidence="2" id="KW-0285">Flavoprotein</keyword>
<feature type="domain" description="FAD-binding" evidence="5">
    <location>
        <begin position="9"/>
        <end position="171"/>
    </location>
</feature>
<protein>
    <submittedName>
        <fullName evidence="6">FAD-dependent oxidoreductase</fullName>
    </submittedName>
</protein>
<accession>M2P0U3</accession>
<organism evidence="6 8">
    <name type="scientific">Amycolatopsis azurea DSM 43854</name>
    <dbReference type="NCBI Taxonomy" id="1238180"/>
    <lineage>
        <taxon>Bacteria</taxon>
        <taxon>Bacillati</taxon>
        <taxon>Actinomycetota</taxon>
        <taxon>Actinomycetes</taxon>
        <taxon>Pseudonocardiales</taxon>
        <taxon>Pseudonocardiaceae</taxon>
        <taxon>Amycolatopsis</taxon>
    </lineage>
</organism>
<dbReference type="PATRIC" id="fig|1238180.3.peg.1636"/>
<evidence type="ECO:0000256" key="1">
    <source>
        <dbReference type="ARBA" id="ARBA00001974"/>
    </source>
</evidence>
<evidence type="ECO:0000259" key="5">
    <source>
        <dbReference type="Pfam" id="PF01494"/>
    </source>
</evidence>
<dbReference type="OrthoDB" id="9782160at2"/>
<dbReference type="GO" id="GO:0071949">
    <property type="term" value="F:FAD binding"/>
    <property type="evidence" value="ECO:0007669"/>
    <property type="project" value="InterPro"/>
</dbReference>
<keyword evidence="3" id="KW-0274">FAD</keyword>
<evidence type="ECO:0000256" key="4">
    <source>
        <dbReference type="ARBA" id="ARBA00023002"/>
    </source>
</evidence>
<evidence type="ECO:0000256" key="3">
    <source>
        <dbReference type="ARBA" id="ARBA00022827"/>
    </source>
</evidence>
<dbReference type="GO" id="GO:0016491">
    <property type="term" value="F:oxidoreductase activity"/>
    <property type="evidence" value="ECO:0007669"/>
    <property type="project" value="UniProtKB-KW"/>
</dbReference>
<feature type="domain" description="FAD-binding" evidence="5">
    <location>
        <begin position="278"/>
        <end position="339"/>
    </location>
</feature>
<gene>
    <name evidence="7" type="ORF">B0293_04175</name>
    <name evidence="6" type="ORF">C791_0278</name>
</gene>
<name>M2P0U3_9PSEU</name>
<keyword evidence="4" id="KW-0560">Oxidoreductase</keyword>
<dbReference type="SUPFAM" id="SSF51905">
    <property type="entry name" value="FAD/NAD(P)-binding domain"/>
    <property type="match status" value="1"/>
</dbReference>
<dbReference type="InterPro" id="IPR036188">
    <property type="entry name" value="FAD/NAD-bd_sf"/>
</dbReference>
<dbReference type="PRINTS" id="PR00420">
    <property type="entry name" value="RNGMNOXGNASE"/>
</dbReference>
<dbReference type="EMBL" id="MUXN01000002">
    <property type="protein sequence ID" value="OOC08079.1"/>
    <property type="molecule type" value="Genomic_DNA"/>
</dbReference>
<reference evidence="6 8" key="1">
    <citation type="submission" date="2012-10" db="EMBL/GenBank/DDBJ databases">
        <title>Genome assembly of Amycolatopsis azurea DSM 43854.</title>
        <authorList>
            <person name="Khatri I."/>
            <person name="Kaur I."/>
            <person name="Subramanian S."/>
            <person name="Mayilraj S."/>
        </authorList>
    </citation>
    <scope>NUCLEOTIDE SEQUENCE [LARGE SCALE GENOMIC DNA]</scope>
    <source>
        <strain evidence="6 8">DSM 43854</strain>
    </source>
</reference>
<dbReference type="RefSeq" id="WP_005153046.1">
    <property type="nucleotide sequence ID" value="NZ_ANMG01000010.1"/>
</dbReference>
<dbReference type="Proteomes" id="UP000014137">
    <property type="component" value="Unassembled WGS sequence"/>
</dbReference>
<dbReference type="PANTHER" id="PTHR46496">
    <property type="match status" value="1"/>
</dbReference>
<keyword evidence="9" id="KW-1185">Reference proteome</keyword>